<feature type="transmembrane region" description="Helical" evidence="8">
    <location>
        <begin position="290"/>
        <end position="313"/>
    </location>
</feature>
<evidence type="ECO:0000256" key="5">
    <source>
        <dbReference type="ARBA" id="ARBA00022741"/>
    </source>
</evidence>
<evidence type="ECO:0000259" key="11">
    <source>
        <dbReference type="Pfam" id="PF07695"/>
    </source>
</evidence>
<comment type="catalytic activity">
    <reaction evidence="1">
        <text>ATP + protein L-histidine = ADP + protein N-phospho-L-histidine.</text>
        <dbReference type="EC" id="2.7.13.3"/>
    </reaction>
</comment>
<feature type="transmembrane region" description="Helical" evidence="8">
    <location>
        <begin position="230"/>
        <end position="253"/>
    </location>
</feature>
<evidence type="ECO:0000256" key="8">
    <source>
        <dbReference type="SAM" id="Phobius"/>
    </source>
</evidence>
<evidence type="ECO:0000259" key="9">
    <source>
        <dbReference type="Pfam" id="PF02518"/>
    </source>
</evidence>
<dbReference type="RefSeq" id="WP_201921724.1">
    <property type="nucleotide sequence ID" value="NZ_JAERQG010000003.1"/>
</dbReference>
<dbReference type="Pfam" id="PF07568">
    <property type="entry name" value="HisKA_2"/>
    <property type="match status" value="1"/>
</dbReference>
<protein>
    <recommendedName>
        <fullName evidence="2">histidine kinase</fullName>
        <ecNumber evidence="2">2.7.13.3</ecNumber>
    </recommendedName>
</protein>
<dbReference type="GO" id="GO:0004673">
    <property type="term" value="F:protein histidine kinase activity"/>
    <property type="evidence" value="ECO:0007669"/>
    <property type="project" value="UniProtKB-EC"/>
</dbReference>
<dbReference type="SUPFAM" id="SSF55874">
    <property type="entry name" value="ATPase domain of HSP90 chaperone/DNA topoisomerase II/histidine kinase"/>
    <property type="match status" value="1"/>
</dbReference>
<feature type="transmembrane region" description="Helical" evidence="8">
    <location>
        <begin position="135"/>
        <end position="155"/>
    </location>
</feature>
<feature type="domain" description="Histidine kinase/HSP90-like ATPase" evidence="9">
    <location>
        <begin position="495"/>
        <end position="582"/>
    </location>
</feature>
<dbReference type="PANTHER" id="PTHR41523:SF8">
    <property type="entry name" value="ETHYLENE RESPONSE SENSOR PROTEIN"/>
    <property type="match status" value="1"/>
</dbReference>
<evidence type="ECO:0000256" key="7">
    <source>
        <dbReference type="ARBA" id="ARBA00022840"/>
    </source>
</evidence>
<feature type="transmembrane region" description="Helical" evidence="8">
    <location>
        <begin position="197"/>
        <end position="218"/>
    </location>
</feature>
<dbReference type="AlphaFoldDB" id="A0A937AFX5"/>
<keyword evidence="5" id="KW-0547">Nucleotide-binding</keyword>
<evidence type="ECO:0000256" key="3">
    <source>
        <dbReference type="ARBA" id="ARBA00022553"/>
    </source>
</evidence>
<reference evidence="12" key="1">
    <citation type="submission" date="2021-01" db="EMBL/GenBank/DDBJ databases">
        <title>Marivirga sp. nov., isolated from intertidal surface sediments.</title>
        <authorList>
            <person name="Zhang M."/>
        </authorList>
    </citation>
    <scope>NUCLEOTIDE SEQUENCE</scope>
    <source>
        <strain evidence="12">SM1354</strain>
    </source>
</reference>
<keyword evidence="4" id="KW-0808">Transferase</keyword>
<evidence type="ECO:0000256" key="2">
    <source>
        <dbReference type="ARBA" id="ARBA00012438"/>
    </source>
</evidence>
<evidence type="ECO:0000256" key="6">
    <source>
        <dbReference type="ARBA" id="ARBA00022777"/>
    </source>
</evidence>
<feature type="domain" description="7TM-DISM receptor extracellular" evidence="11">
    <location>
        <begin position="134"/>
        <end position="338"/>
    </location>
</feature>
<dbReference type="InterPro" id="IPR011623">
    <property type="entry name" value="7TMR_DISM_rcpt_extracell_dom1"/>
</dbReference>
<keyword evidence="6" id="KW-0418">Kinase</keyword>
<keyword evidence="7" id="KW-0067">ATP-binding</keyword>
<dbReference type="Pfam" id="PF02518">
    <property type="entry name" value="HATPase_c"/>
    <property type="match status" value="1"/>
</dbReference>
<evidence type="ECO:0000259" key="10">
    <source>
        <dbReference type="Pfam" id="PF07568"/>
    </source>
</evidence>
<keyword evidence="8" id="KW-0812">Transmembrane</keyword>
<dbReference type="Proteomes" id="UP000642920">
    <property type="component" value="Unassembled WGS sequence"/>
</dbReference>
<gene>
    <name evidence="12" type="ORF">JKP34_12140</name>
</gene>
<evidence type="ECO:0000313" key="13">
    <source>
        <dbReference type="Proteomes" id="UP000642920"/>
    </source>
</evidence>
<feature type="transmembrane region" description="Helical" evidence="8">
    <location>
        <begin position="319"/>
        <end position="342"/>
    </location>
</feature>
<sequence length="583" mass="67014">MKIMIHFLLGVISLLPNLKVAQQDASSFPTAFISSDSIQLVSRTPYWVRVDIPKVPKSGNYVVQAGNWYMRNMQFYDHNYKLIGSGNNTLLNLNKTENTTLYIYYEFYDEKANIPFNIQLYPALEFKDKVNQMNIFQTAFFTMLSFPLLISLFFAKKNTERVYLFYSLYILSVFWFFGYQYGLIGKLFKGINHVSPIWIWLSGFTITLFYALFSVHFLNLKERDVKAYKIIKAGIIYILGLTFASLVLYIFRIDAQHALWYKLPTIAIQLVLIFAVLLRVFQLQGHLKNYYLTSVILLIVISIGGQIMSTIQLVNNFNYIIQAGLVMEIFILSIGLAVRVNLLREEKDMAQIELISQLRLNESLQKQYTEQLEATVSSRTQNLKRQNKEIQVLLKEIHHRVKNNLQMIISLLNMQQRRTNSEASKLTLLSAKNRIKSIALIHEHLYSHNDYGQIALHKYLPKLINLLISSMHKGYPIKTNIAIDEVNESIQTSISIGLIMTELITNSLKYALRNHPAPELEITLEELNNSVVFSVKDNGNGIDDTHANGMGYSIINGILDNAESKLEQNVNDEGFTVKVTLKL</sequence>
<feature type="transmembrane region" description="Helical" evidence="8">
    <location>
        <begin position="162"/>
        <end position="182"/>
    </location>
</feature>
<accession>A0A937AFX5</accession>
<dbReference type="EC" id="2.7.13.3" evidence="2"/>
<dbReference type="Gene3D" id="3.30.565.10">
    <property type="entry name" value="Histidine kinase-like ATPase, C-terminal domain"/>
    <property type="match status" value="1"/>
</dbReference>
<evidence type="ECO:0000313" key="12">
    <source>
        <dbReference type="EMBL" id="MBL0766006.1"/>
    </source>
</evidence>
<dbReference type="GO" id="GO:0005524">
    <property type="term" value="F:ATP binding"/>
    <property type="evidence" value="ECO:0007669"/>
    <property type="project" value="UniProtKB-KW"/>
</dbReference>
<dbReference type="InterPro" id="IPR011495">
    <property type="entry name" value="Sig_transdc_His_kin_sub2_dim/P"/>
</dbReference>
<proteinExistence type="predicted"/>
<dbReference type="EMBL" id="JAERQG010000003">
    <property type="protein sequence ID" value="MBL0766006.1"/>
    <property type="molecule type" value="Genomic_DNA"/>
</dbReference>
<comment type="caution">
    <text evidence="12">The sequence shown here is derived from an EMBL/GenBank/DDBJ whole genome shotgun (WGS) entry which is preliminary data.</text>
</comment>
<keyword evidence="3" id="KW-0597">Phosphoprotein</keyword>
<dbReference type="Pfam" id="PF07695">
    <property type="entry name" value="7TMR-DISM_7TM"/>
    <property type="match status" value="1"/>
</dbReference>
<keyword evidence="8" id="KW-1133">Transmembrane helix</keyword>
<name>A0A937AFX5_9BACT</name>
<feature type="transmembrane region" description="Helical" evidence="8">
    <location>
        <begin position="259"/>
        <end position="278"/>
    </location>
</feature>
<keyword evidence="8" id="KW-0472">Membrane</keyword>
<dbReference type="Gene3D" id="3.30.450.20">
    <property type="entry name" value="PAS domain"/>
    <property type="match status" value="1"/>
</dbReference>
<dbReference type="InterPro" id="IPR003594">
    <property type="entry name" value="HATPase_dom"/>
</dbReference>
<organism evidence="12 13">
    <name type="scientific">Marivirga atlantica</name>
    <dbReference type="NCBI Taxonomy" id="1548457"/>
    <lineage>
        <taxon>Bacteria</taxon>
        <taxon>Pseudomonadati</taxon>
        <taxon>Bacteroidota</taxon>
        <taxon>Cytophagia</taxon>
        <taxon>Cytophagales</taxon>
        <taxon>Marivirgaceae</taxon>
        <taxon>Marivirga</taxon>
    </lineage>
</organism>
<evidence type="ECO:0000256" key="4">
    <source>
        <dbReference type="ARBA" id="ARBA00022679"/>
    </source>
</evidence>
<keyword evidence="13" id="KW-1185">Reference proteome</keyword>
<feature type="domain" description="Signal transduction histidine kinase subgroup 2 dimerisation and phosphoacceptor" evidence="10">
    <location>
        <begin position="396"/>
        <end position="470"/>
    </location>
</feature>
<dbReference type="InterPro" id="IPR036890">
    <property type="entry name" value="HATPase_C_sf"/>
</dbReference>
<dbReference type="PANTHER" id="PTHR41523">
    <property type="entry name" value="TWO-COMPONENT SYSTEM SENSOR PROTEIN"/>
    <property type="match status" value="1"/>
</dbReference>
<evidence type="ECO:0000256" key="1">
    <source>
        <dbReference type="ARBA" id="ARBA00000085"/>
    </source>
</evidence>